<reference evidence="1" key="1">
    <citation type="submission" date="2018-05" db="EMBL/GenBank/DDBJ databases">
        <authorList>
            <person name="Lanie J.A."/>
            <person name="Ng W.-L."/>
            <person name="Kazmierczak K.M."/>
            <person name="Andrzejewski T.M."/>
            <person name="Davidsen T.M."/>
            <person name="Wayne K.J."/>
            <person name="Tettelin H."/>
            <person name="Glass J.I."/>
            <person name="Rusch D."/>
            <person name="Podicherti R."/>
            <person name="Tsui H.-C.T."/>
            <person name="Winkler M.E."/>
        </authorList>
    </citation>
    <scope>NUCLEOTIDE SEQUENCE</scope>
</reference>
<accession>A0A383BNI7</accession>
<gene>
    <name evidence="1" type="ORF">METZ01_LOCUS474217</name>
</gene>
<feature type="non-terminal residue" evidence="1">
    <location>
        <position position="1"/>
    </location>
</feature>
<name>A0A383BNI7_9ZZZZ</name>
<proteinExistence type="predicted"/>
<protein>
    <submittedName>
        <fullName evidence="1">Uncharacterized protein</fullName>
    </submittedName>
</protein>
<dbReference type="EMBL" id="UINC01201842">
    <property type="protein sequence ID" value="SVE21363.1"/>
    <property type="molecule type" value="Genomic_DNA"/>
</dbReference>
<sequence length="155" mass="18203">RFNILAESIEITEVFEKKISDPYIGHTLKISPTQRVINWVNDNFKSVGNENRFNVTIYDASLNQTQFKNKEAKNFDEKTNYKYELFYLVEFNLYDDAKNLLASTLVETSRSTTSRIYISIQDKENIINDLIYQSLVDISNESKQLLIKYMSDFIL</sequence>
<dbReference type="AlphaFoldDB" id="A0A383BNI7"/>
<evidence type="ECO:0000313" key="1">
    <source>
        <dbReference type="EMBL" id="SVE21363.1"/>
    </source>
</evidence>
<organism evidence="1">
    <name type="scientific">marine metagenome</name>
    <dbReference type="NCBI Taxonomy" id="408172"/>
    <lineage>
        <taxon>unclassified sequences</taxon>
        <taxon>metagenomes</taxon>
        <taxon>ecological metagenomes</taxon>
    </lineage>
</organism>